<evidence type="ECO:0000256" key="1">
    <source>
        <dbReference type="SAM" id="MobiDB-lite"/>
    </source>
</evidence>
<feature type="compositionally biased region" description="Basic and acidic residues" evidence="1">
    <location>
        <begin position="202"/>
        <end position="216"/>
    </location>
</feature>
<dbReference type="SUPFAM" id="SSF54695">
    <property type="entry name" value="POZ domain"/>
    <property type="match status" value="1"/>
</dbReference>
<keyword evidence="3" id="KW-1185">Reference proteome</keyword>
<evidence type="ECO:0008006" key="4">
    <source>
        <dbReference type="Google" id="ProtNLM"/>
    </source>
</evidence>
<evidence type="ECO:0000313" key="2">
    <source>
        <dbReference type="EMBL" id="KAF2396017.1"/>
    </source>
</evidence>
<dbReference type="InterPro" id="IPR011333">
    <property type="entry name" value="SKP1/BTB/POZ_sf"/>
</dbReference>
<dbReference type="AlphaFoldDB" id="A0A6G1HJK1"/>
<reference evidence="2" key="1">
    <citation type="journal article" date="2020" name="Stud. Mycol.">
        <title>101 Dothideomycetes genomes: a test case for predicting lifestyles and emergence of pathogens.</title>
        <authorList>
            <person name="Haridas S."/>
            <person name="Albert R."/>
            <person name="Binder M."/>
            <person name="Bloem J."/>
            <person name="Labutti K."/>
            <person name="Salamov A."/>
            <person name="Andreopoulos B."/>
            <person name="Baker S."/>
            <person name="Barry K."/>
            <person name="Bills G."/>
            <person name="Bluhm B."/>
            <person name="Cannon C."/>
            <person name="Castanera R."/>
            <person name="Culley D."/>
            <person name="Daum C."/>
            <person name="Ezra D."/>
            <person name="Gonzalez J."/>
            <person name="Henrissat B."/>
            <person name="Kuo A."/>
            <person name="Liang C."/>
            <person name="Lipzen A."/>
            <person name="Lutzoni F."/>
            <person name="Magnuson J."/>
            <person name="Mondo S."/>
            <person name="Nolan M."/>
            <person name="Ohm R."/>
            <person name="Pangilinan J."/>
            <person name="Park H.-J."/>
            <person name="Ramirez L."/>
            <person name="Alfaro M."/>
            <person name="Sun H."/>
            <person name="Tritt A."/>
            <person name="Yoshinaga Y."/>
            <person name="Zwiers L.-H."/>
            <person name="Turgeon B."/>
            <person name="Goodwin S."/>
            <person name="Spatafora J."/>
            <person name="Crous P."/>
            <person name="Grigoriev I."/>
        </authorList>
    </citation>
    <scope>NUCLEOTIDE SEQUENCE</scope>
    <source>
        <strain evidence="2">CBS 262.69</strain>
    </source>
</reference>
<name>A0A6G1HJK1_9PEZI</name>
<protein>
    <recommendedName>
        <fullName evidence="4">Potassium channel tetramerisation-type BTB domain-containing protein</fullName>
    </recommendedName>
</protein>
<dbReference type="Gene3D" id="3.30.710.10">
    <property type="entry name" value="Potassium Channel Kv1.1, Chain A"/>
    <property type="match status" value="1"/>
</dbReference>
<gene>
    <name evidence="2" type="ORF">EJ06DRAFT_551993</name>
</gene>
<accession>A0A6G1HJK1</accession>
<proteinExistence type="predicted"/>
<feature type="region of interest" description="Disordered" evidence="1">
    <location>
        <begin position="1"/>
        <end position="218"/>
    </location>
</feature>
<organism evidence="2 3">
    <name type="scientific">Trichodelitschia bisporula</name>
    <dbReference type="NCBI Taxonomy" id="703511"/>
    <lineage>
        <taxon>Eukaryota</taxon>
        <taxon>Fungi</taxon>
        <taxon>Dikarya</taxon>
        <taxon>Ascomycota</taxon>
        <taxon>Pezizomycotina</taxon>
        <taxon>Dothideomycetes</taxon>
        <taxon>Dothideomycetes incertae sedis</taxon>
        <taxon>Phaeotrichales</taxon>
        <taxon>Phaeotrichaceae</taxon>
        <taxon>Trichodelitschia</taxon>
    </lineage>
</organism>
<sequence>MNPRPSTYLPATMNAQQSTSRRASSPAPLSAHSAHDANPLAGPAHNAPPSAPLTSFPTFLTDPSTLAPLPHTVPDPDPWDWPNGGGAGMDFTDFAFYDGAGGLDFGEEREEERGEEEKGGENGTEAEKEPQKEPENDAPTETPAPKDKDVVPEPAKPPLKRKAESGPSSTSASASPAKRPSLGRGSGQGGRAMLTRSQAARDGGDKKEEAGKERARQRPRIVIEAARGLAGLPAGKSFPIQIGSEMFRLSGASISSDAPSYFSHYFAEQLLLTGGKTSVVKTLYIDRDPATFRDIALHLQGYHVRPRDEEHFVRLFADAQFYSLPRLTQQLFKSEIYIRIGPRAFQIPREIFASPGDSPNFFTLGFAHFFSTPNDSFPGLDRGSLLRPPSIMPPNIPTRDPGVFAQLLQLLQGYEVPITSPEHRGMLLRDARYFHLKGVEQRLLPCEISYNALRSRSEIQLRLEDVRQSGVSFAPDPAPEEAHATPADGSTPVSSVGGFDIARAGYVNYRRPFVDAAAHELVLEIGGES</sequence>
<evidence type="ECO:0000313" key="3">
    <source>
        <dbReference type="Proteomes" id="UP000799640"/>
    </source>
</evidence>
<dbReference type="PANTHER" id="PTHR31758:SF2">
    <property type="entry name" value="BTB_POZ DOMAIN-CONTAINING PROTEIN YLR108C"/>
    <property type="match status" value="1"/>
</dbReference>
<dbReference type="PANTHER" id="PTHR31758">
    <property type="entry name" value="BTB/POZ DOMAIN-CONTAINING PROTEIN YLR108C"/>
    <property type="match status" value="1"/>
</dbReference>
<dbReference type="Proteomes" id="UP000799640">
    <property type="component" value="Unassembled WGS sequence"/>
</dbReference>
<feature type="region of interest" description="Disordered" evidence="1">
    <location>
        <begin position="471"/>
        <end position="492"/>
    </location>
</feature>
<dbReference type="OrthoDB" id="2414723at2759"/>
<feature type="compositionally biased region" description="Low complexity" evidence="1">
    <location>
        <begin position="15"/>
        <end position="32"/>
    </location>
</feature>
<feature type="compositionally biased region" description="Low complexity" evidence="1">
    <location>
        <begin position="165"/>
        <end position="180"/>
    </location>
</feature>
<feature type="compositionally biased region" description="Polar residues" evidence="1">
    <location>
        <begin position="52"/>
        <end position="64"/>
    </location>
</feature>
<feature type="compositionally biased region" description="Basic and acidic residues" evidence="1">
    <location>
        <begin position="111"/>
        <end position="135"/>
    </location>
</feature>
<dbReference type="EMBL" id="ML996709">
    <property type="protein sequence ID" value="KAF2396017.1"/>
    <property type="molecule type" value="Genomic_DNA"/>
</dbReference>